<feature type="compositionally biased region" description="Basic and acidic residues" evidence="1">
    <location>
        <begin position="178"/>
        <end position="187"/>
    </location>
</feature>
<keyword evidence="4" id="KW-1185">Reference proteome</keyword>
<evidence type="ECO:0000256" key="1">
    <source>
        <dbReference type="SAM" id="MobiDB-lite"/>
    </source>
</evidence>
<accession>A0A0N4VPQ8</accession>
<feature type="region of interest" description="Disordered" evidence="1">
    <location>
        <begin position="804"/>
        <end position="833"/>
    </location>
</feature>
<gene>
    <name evidence="3" type="ORF">EVEC_LOCUS12154</name>
</gene>
<dbReference type="WBParaSite" id="EVEC_0001299201-mRNA-1">
    <property type="protein sequence ID" value="EVEC_0001299201-mRNA-1"/>
    <property type="gene ID" value="EVEC_0001299201"/>
</dbReference>
<proteinExistence type="predicted"/>
<dbReference type="EMBL" id="UXUI01013584">
    <property type="protein sequence ID" value="VDD97403.1"/>
    <property type="molecule type" value="Genomic_DNA"/>
</dbReference>
<dbReference type="PROSITE" id="PS00028">
    <property type="entry name" value="ZINC_FINGER_C2H2_1"/>
    <property type="match status" value="1"/>
</dbReference>
<feature type="compositionally biased region" description="Basic residues" evidence="1">
    <location>
        <begin position="644"/>
        <end position="672"/>
    </location>
</feature>
<feature type="region of interest" description="Disordered" evidence="1">
    <location>
        <begin position="116"/>
        <end position="187"/>
    </location>
</feature>
<feature type="compositionally biased region" description="Polar residues" evidence="1">
    <location>
        <begin position="137"/>
        <end position="149"/>
    </location>
</feature>
<evidence type="ECO:0000313" key="3">
    <source>
        <dbReference type="EMBL" id="VDD97403.1"/>
    </source>
</evidence>
<feature type="compositionally biased region" description="Basic and acidic residues" evidence="1">
    <location>
        <begin position="717"/>
        <end position="732"/>
    </location>
</feature>
<dbReference type="SMART" id="SM00355">
    <property type="entry name" value="ZnF_C2H2"/>
    <property type="match status" value="4"/>
</dbReference>
<evidence type="ECO:0000259" key="2">
    <source>
        <dbReference type="PROSITE" id="PS00028"/>
    </source>
</evidence>
<feature type="compositionally biased region" description="Basic and acidic residues" evidence="1">
    <location>
        <begin position="688"/>
        <end position="700"/>
    </location>
</feature>
<evidence type="ECO:0000313" key="5">
    <source>
        <dbReference type="WBParaSite" id="EVEC_0001299201-mRNA-1"/>
    </source>
</evidence>
<feature type="compositionally biased region" description="Basic and acidic residues" evidence="1">
    <location>
        <begin position="116"/>
        <end position="136"/>
    </location>
</feature>
<feature type="region of interest" description="Disordered" evidence="1">
    <location>
        <begin position="482"/>
        <end position="501"/>
    </location>
</feature>
<feature type="compositionally biased region" description="Low complexity" evidence="1">
    <location>
        <begin position="219"/>
        <end position="231"/>
    </location>
</feature>
<dbReference type="STRING" id="51028.A0A0N4VPQ8"/>
<name>A0A0N4VPQ8_ENTVE</name>
<feature type="compositionally biased region" description="Basic and acidic residues" evidence="1">
    <location>
        <begin position="745"/>
        <end position="757"/>
    </location>
</feature>
<sequence length="857" mass="95694">MLGTLEDRVICLLCEENETKREKCTLKHIHRHLGYKKYACKGCGFSCYTDDEAMVHKYKLKHLILNRNNEYKEALSNLIYFNCLQAAEFGLSAVVSNGVINIDCLTQKNGCRRLPKETEKAKKSQKKEESLSDRSSRGNSIKATESVSSKSRHTVEDKQNANAKDNGVDLNKPSSSKMIRDDASSSAVREVDLERSIKISSSNAKSHSFNLGKHGHLMTPSVSEQNSSSTSVTVPLLQSNNAQTSKCRKCGEEVNTGYVARKTHLLEKHFSKKVDSFSEVDICTELRLCFPASVIYSDEQCLECGKFVKSEKGRRTHVASQHYRQRIECVVPGCGLYEGNPSDLKKHIESVHGVPLSTAASGDTFRLFSFAKRDFNFALSMQLKKYFPFDLPTRNAPTSSVERSRGILPTISSERGLASEVNADEKLSENKIEMPASLNRLPSFPAVGSRNCEQVPDQERKMKSEVYPAVEAIACHRVENRTESLPAPSKQRLSSGTSASASTCIQKSKSLENVKRNLPVEIGEKIVPVNLYASHARKTLLPKASEPLGYSVQLQRCSDQRLTSGTFRGPLPLDDYHSPHSCSSVIKCGPIDGGPSSGHISRPSWSYNAVPFGRAFNQCNIDSWNTYLSRVLDNGSQKTFPSKKGNKRGKGSAKSLKDHRRNRSPRKGHSKKREKDSRKSGKSKRGPKKVDLKKTSDTKSKSNRRQNFPRPIVHTSQVRETHQSKKEVQFAERKRHGNFALESTEDAKKSVIKKERPSTPNVEVGPLRQDSKEKKVLSNVREVVETVSDVALQYPTSNFLSIAEKNKRSGVRSDGQPIKKKRFLSDDFNNDGDNKVSIKVELCEEDSQQSVKTSNKK</sequence>
<dbReference type="InterPro" id="IPR013087">
    <property type="entry name" value="Znf_C2H2_type"/>
</dbReference>
<dbReference type="AlphaFoldDB" id="A0A0N4VPQ8"/>
<evidence type="ECO:0000313" key="4">
    <source>
        <dbReference type="Proteomes" id="UP000274131"/>
    </source>
</evidence>
<protein>
    <submittedName>
        <fullName evidence="5">C2H2-type domain-containing protein</fullName>
    </submittedName>
</protein>
<feature type="region of interest" description="Disordered" evidence="1">
    <location>
        <begin position="636"/>
        <end position="775"/>
    </location>
</feature>
<reference evidence="3 4" key="2">
    <citation type="submission" date="2018-10" db="EMBL/GenBank/DDBJ databases">
        <authorList>
            <consortium name="Pathogen Informatics"/>
        </authorList>
    </citation>
    <scope>NUCLEOTIDE SEQUENCE [LARGE SCALE GENOMIC DNA]</scope>
</reference>
<dbReference type="Proteomes" id="UP000274131">
    <property type="component" value="Unassembled WGS sequence"/>
</dbReference>
<reference evidence="5" key="1">
    <citation type="submission" date="2017-02" db="UniProtKB">
        <authorList>
            <consortium name="WormBaseParasite"/>
        </authorList>
    </citation>
    <scope>IDENTIFICATION</scope>
</reference>
<feature type="domain" description="C2H2-type" evidence="2">
    <location>
        <begin position="301"/>
        <end position="322"/>
    </location>
</feature>
<feature type="region of interest" description="Disordered" evidence="1">
    <location>
        <begin position="205"/>
        <end position="231"/>
    </location>
</feature>
<organism evidence="5">
    <name type="scientific">Enterobius vermicularis</name>
    <name type="common">Human pinworm</name>
    <dbReference type="NCBI Taxonomy" id="51028"/>
    <lineage>
        <taxon>Eukaryota</taxon>
        <taxon>Metazoa</taxon>
        <taxon>Ecdysozoa</taxon>
        <taxon>Nematoda</taxon>
        <taxon>Chromadorea</taxon>
        <taxon>Rhabditida</taxon>
        <taxon>Spirurina</taxon>
        <taxon>Oxyuridomorpha</taxon>
        <taxon>Oxyuroidea</taxon>
        <taxon>Oxyuridae</taxon>
        <taxon>Enterobius</taxon>
    </lineage>
</organism>
<feature type="compositionally biased region" description="Polar residues" evidence="1">
    <location>
        <begin position="491"/>
        <end position="501"/>
    </location>
</feature>